<reference evidence="3" key="1">
    <citation type="journal article" date="2011" name="J. Bacteriol.">
        <title>Complete genome sequence of NBRC 3288, a unique cellulose-nonproducing strain of Gluconacetobacter xylinus isolated from vinegar.</title>
        <authorList>
            <person name="Ogino H."/>
            <person name="Azuma Y."/>
            <person name="Hosoyama A."/>
            <person name="Nakazawa H."/>
            <person name="Matsutani M."/>
            <person name="Hasegawa A."/>
            <person name="Otsuyama K."/>
            <person name="Matsushita K."/>
            <person name="Fujita N."/>
            <person name="Shirai M."/>
        </authorList>
    </citation>
    <scope>NUCLEOTIDE SEQUENCE [LARGE SCALE GENOMIC DNA]</scope>
    <source>
        <strain evidence="3">NBRC 3288 / BCRC 11682 / LMG 1693</strain>
    </source>
</reference>
<evidence type="ECO:0000313" key="3">
    <source>
        <dbReference type="Proteomes" id="UP000009044"/>
    </source>
</evidence>
<proteinExistence type="predicted"/>
<accession>G2I4Z0</accession>
<dbReference type="KEGG" id="gxy:GLX_07750"/>
<feature type="region of interest" description="Disordered" evidence="1">
    <location>
        <begin position="1"/>
        <end position="28"/>
    </location>
</feature>
<sequence length="103" mass="11075">MARGRGLLQNPAKRSRHDGGATASRISPCRRMPDMNIRHLPGGFHHSFIYISVDGSTDPIASALGRIAAIGTNPTPVLAALGSLMMTNTRQRMREGIDPNGVR</sequence>
<evidence type="ECO:0000256" key="1">
    <source>
        <dbReference type="SAM" id="MobiDB-lite"/>
    </source>
</evidence>
<dbReference type="EMBL" id="AP012159">
    <property type="protein sequence ID" value="BAK83187.1"/>
    <property type="molecule type" value="Genomic_DNA"/>
</dbReference>
<evidence type="ECO:0000313" key="2">
    <source>
        <dbReference type="EMBL" id="BAK83187.1"/>
    </source>
</evidence>
<dbReference type="HOGENOM" id="CLU_2260049_0_0_5"/>
<dbReference type="PATRIC" id="fig|634177.7.peg.897"/>
<gene>
    <name evidence="2" type="ordered locus">GLX_07750</name>
</gene>
<dbReference type="Proteomes" id="UP000009044">
    <property type="component" value="Chromosome"/>
</dbReference>
<name>G2I4Z0_KOMMN</name>
<dbReference type="AlphaFoldDB" id="G2I4Z0"/>
<organism evidence="2 3">
    <name type="scientific">Komagataeibacter medellinensis (strain NBRC 3288 / BCRC 11682 / LMG 1693 / Kondo 51)</name>
    <name type="common">Gluconacetobacter medellinensis</name>
    <dbReference type="NCBI Taxonomy" id="634177"/>
    <lineage>
        <taxon>Bacteria</taxon>
        <taxon>Pseudomonadati</taxon>
        <taxon>Pseudomonadota</taxon>
        <taxon>Alphaproteobacteria</taxon>
        <taxon>Acetobacterales</taxon>
        <taxon>Acetobacteraceae</taxon>
        <taxon>Komagataeibacter</taxon>
    </lineage>
</organism>
<protein>
    <submittedName>
        <fullName evidence="2">Uncharacterized protein</fullName>
    </submittedName>
</protein>